<organism evidence="1 2">
    <name type="scientific">[Candida] jaroonii</name>
    <dbReference type="NCBI Taxonomy" id="467808"/>
    <lineage>
        <taxon>Eukaryota</taxon>
        <taxon>Fungi</taxon>
        <taxon>Dikarya</taxon>
        <taxon>Ascomycota</taxon>
        <taxon>Saccharomycotina</taxon>
        <taxon>Pichiomycetes</taxon>
        <taxon>Debaryomycetaceae</taxon>
        <taxon>Yamadazyma</taxon>
    </lineage>
</organism>
<proteinExistence type="predicted"/>
<dbReference type="Proteomes" id="UP001152531">
    <property type="component" value="Unassembled WGS sequence"/>
</dbReference>
<name>A0ACA9Y589_9ASCO</name>
<keyword evidence="2" id="KW-1185">Reference proteome</keyword>
<sequence length="292" mass="32289">MAKREDHLKQGANVSPLESAIAGSFSGAISRAITAPLDTIKIRLQLQTSDYKAYQGVNSTVKSILRNEGIYGFWKGNVPAEIMYILYGAVQFTSYSVLNKLLSELEEKRQFKLNRSLHSLIIGSGAGISSTLVTYPFDLLRTRLAANTHGFLSLAPTIKNIYHQDGLRGFFIGMNPAILSVASTTGLMFWSYDIARTYSTKYQNIPFIEGVCGFFAGATAKGITFPLDTLRKRVQMKKHNTTSLISNTTTILRNEGLFGLYKGFGISVLKTAPTSAISLFIYEYSITKLRTF</sequence>
<protein>
    <submittedName>
        <fullName evidence="1">Mitochondrial thiamine pyrophosphate carrier 1</fullName>
    </submittedName>
</protein>
<evidence type="ECO:0000313" key="1">
    <source>
        <dbReference type="EMBL" id="CAH6720165.1"/>
    </source>
</evidence>
<evidence type="ECO:0000313" key="2">
    <source>
        <dbReference type="Proteomes" id="UP001152531"/>
    </source>
</evidence>
<dbReference type="EMBL" id="CALSDN010000003">
    <property type="protein sequence ID" value="CAH6720165.1"/>
    <property type="molecule type" value="Genomic_DNA"/>
</dbReference>
<reference evidence="1" key="1">
    <citation type="submission" date="2022-06" db="EMBL/GenBank/DDBJ databases">
        <authorList>
            <person name="Legras J.-L."/>
            <person name="Devillers H."/>
            <person name="Grondin C."/>
        </authorList>
    </citation>
    <scope>NUCLEOTIDE SEQUENCE</scope>
    <source>
        <strain evidence="1">CLIB 1444</strain>
    </source>
</reference>
<comment type="caution">
    <text evidence="1">The sequence shown here is derived from an EMBL/GenBank/DDBJ whole genome shotgun (WGS) entry which is preliminary data.</text>
</comment>
<accession>A0ACA9Y589</accession>
<gene>
    <name evidence="1" type="ORF">CLIB1444_03S05864</name>
</gene>